<proteinExistence type="predicted"/>
<dbReference type="GeneID" id="98152707"/>
<dbReference type="RefSeq" id="XP_070893427.1">
    <property type="nucleotide sequence ID" value="XM_071037543.1"/>
</dbReference>
<keyword evidence="1" id="KW-0812">Transmembrane</keyword>
<gene>
    <name evidence="2" type="ORF">BJX68DRAFT_199473</name>
</gene>
<accession>A0ABR4JGQ4</accession>
<evidence type="ECO:0000256" key="1">
    <source>
        <dbReference type="SAM" id="Phobius"/>
    </source>
</evidence>
<reference evidence="2 3" key="1">
    <citation type="submission" date="2024-07" db="EMBL/GenBank/DDBJ databases">
        <title>Section-level genome sequencing and comparative genomics of Aspergillus sections Usti and Cavernicolus.</title>
        <authorList>
            <consortium name="Lawrence Berkeley National Laboratory"/>
            <person name="Nybo J.L."/>
            <person name="Vesth T.C."/>
            <person name="Theobald S."/>
            <person name="Frisvad J.C."/>
            <person name="Larsen T.O."/>
            <person name="Kjaerboelling I."/>
            <person name="Rothschild-Mancinelli K."/>
            <person name="Lyhne E.K."/>
            <person name="Kogle M.E."/>
            <person name="Barry K."/>
            <person name="Clum A."/>
            <person name="Na H."/>
            <person name="Ledsgaard L."/>
            <person name="Lin J."/>
            <person name="Lipzen A."/>
            <person name="Kuo A."/>
            <person name="Riley R."/>
            <person name="Mondo S."/>
            <person name="LaButti K."/>
            <person name="Haridas S."/>
            <person name="Pangalinan J."/>
            <person name="Salamov A.A."/>
            <person name="Simmons B.A."/>
            <person name="Magnuson J.K."/>
            <person name="Chen J."/>
            <person name="Drula E."/>
            <person name="Henrissat B."/>
            <person name="Wiebenga A."/>
            <person name="Lubbers R.J."/>
            <person name="Gomes A.C."/>
            <person name="Macurrencykelacurrency M.R."/>
            <person name="Stajich J."/>
            <person name="Grigoriev I.V."/>
            <person name="Mortensen U.H."/>
            <person name="De vries R.P."/>
            <person name="Baker S.E."/>
            <person name="Andersen M.R."/>
        </authorList>
    </citation>
    <scope>NUCLEOTIDE SEQUENCE [LARGE SCALE GENOMIC DNA]</scope>
    <source>
        <strain evidence="2 3">CBS 756.74</strain>
    </source>
</reference>
<dbReference type="Proteomes" id="UP001610444">
    <property type="component" value="Unassembled WGS sequence"/>
</dbReference>
<evidence type="ECO:0000313" key="3">
    <source>
        <dbReference type="Proteomes" id="UP001610444"/>
    </source>
</evidence>
<keyword evidence="1" id="KW-0472">Membrane</keyword>
<keyword evidence="1" id="KW-1133">Transmembrane helix</keyword>
<feature type="transmembrane region" description="Helical" evidence="1">
    <location>
        <begin position="44"/>
        <end position="64"/>
    </location>
</feature>
<keyword evidence="3" id="KW-1185">Reference proteome</keyword>
<comment type="caution">
    <text evidence="2">The sequence shown here is derived from an EMBL/GenBank/DDBJ whole genome shotgun (WGS) entry which is preliminary data.</text>
</comment>
<protein>
    <submittedName>
        <fullName evidence="2">Uncharacterized protein</fullName>
    </submittedName>
</protein>
<organism evidence="2 3">
    <name type="scientific">Aspergillus pseudodeflectus</name>
    <dbReference type="NCBI Taxonomy" id="176178"/>
    <lineage>
        <taxon>Eukaryota</taxon>
        <taxon>Fungi</taxon>
        <taxon>Dikarya</taxon>
        <taxon>Ascomycota</taxon>
        <taxon>Pezizomycotina</taxon>
        <taxon>Eurotiomycetes</taxon>
        <taxon>Eurotiomycetidae</taxon>
        <taxon>Eurotiales</taxon>
        <taxon>Aspergillaceae</taxon>
        <taxon>Aspergillus</taxon>
        <taxon>Aspergillus subgen. Nidulantes</taxon>
    </lineage>
</organism>
<name>A0ABR4JGQ4_9EURO</name>
<evidence type="ECO:0000313" key="2">
    <source>
        <dbReference type="EMBL" id="KAL2839221.1"/>
    </source>
</evidence>
<sequence length="85" mass="9712">MRNVLILIHRKPQCPFLPCLKSPLSSFLFCLLACRNVIQGSMFLVPGGYLVECALLYNSFVLLFRFYTLLSSDSLHCYASLNAYR</sequence>
<dbReference type="EMBL" id="JBFXLR010000076">
    <property type="protein sequence ID" value="KAL2839221.1"/>
    <property type="molecule type" value="Genomic_DNA"/>
</dbReference>